<dbReference type="Proteomes" id="UP000266206">
    <property type="component" value="Unassembled WGS sequence"/>
</dbReference>
<proteinExistence type="inferred from homology"/>
<evidence type="ECO:0000259" key="5">
    <source>
        <dbReference type="SMART" id="SM00849"/>
    </source>
</evidence>
<gene>
    <name evidence="6" type="ORF">CJO09_08415</name>
    <name evidence="7" type="ORF">CJP73_05355</name>
</gene>
<dbReference type="GO" id="GO:0046872">
    <property type="term" value="F:metal ion binding"/>
    <property type="evidence" value="ECO:0007669"/>
    <property type="project" value="UniProtKB-KW"/>
</dbReference>
<reference evidence="8 9" key="1">
    <citation type="submission" date="2017-08" db="EMBL/GenBank/DDBJ databases">
        <title>Pusillimonas indicus sp. nov., a member of the family Alcaligenaceae isolated from surface seawater.</title>
        <authorList>
            <person name="Li J."/>
        </authorList>
    </citation>
    <scope>NUCLEOTIDE SEQUENCE [LARGE SCALE GENOMIC DNA]</scope>
    <source>
        <strain evidence="6 9">17-4A</strain>
        <strain evidence="7 8">L52-1-41</strain>
    </source>
</reference>
<keyword evidence="4" id="KW-0862">Zinc</keyword>
<dbReference type="PANTHER" id="PTHR42978:SF6">
    <property type="entry name" value="QUORUM-QUENCHING LACTONASE YTNP-RELATED"/>
    <property type="match status" value="1"/>
</dbReference>
<evidence type="ECO:0000256" key="1">
    <source>
        <dbReference type="ARBA" id="ARBA00007749"/>
    </source>
</evidence>
<dbReference type="EMBL" id="NQOU01000002">
    <property type="protein sequence ID" value="RII83597.1"/>
    <property type="molecule type" value="Genomic_DNA"/>
</dbReference>
<dbReference type="OrthoDB" id="5443440at2"/>
<protein>
    <submittedName>
        <fullName evidence="7">MBL fold metallo-hydrolase</fullName>
    </submittedName>
</protein>
<dbReference type="InterPro" id="IPR051013">
    <property type="entry name" value="MBL_superfamily_lactonases"/>
</dbReference>
<dbReference type="SMART" id="SM00849">
    <property type="entry name" value="Lactamase_B"/>
    <property type="match status" value="1"/>
</dbReference>
<dbReference type="Proteomes" id="UP000266483">
    <property type="component" value="Unassembled WGS sequence"/>
</dbReference>
<dbReference type="Gene3D" id="3.60.15.10">
    <property type="entry name" value="Ribonuclease Z/Hydroxyacylglutathione hydrolase-like"/>
    <property type="match status" value="1"/>
</dbReference>
<keyword evidence="3 7" id="KW-0378">Hydrolase</keyword>
<evidence type="ECO:0000256" key="2">
    <source>
        <dbReference type="ARBA" id="ARBA00022723"/>
    </source>
</evidence>
<name>A0A3A1YVV0_9BURK</name>
<evidence type="ECO:0000313" key="7">
    <source>
        <dbReference type="EMBL" id="RIY41409.1"/>
    </source>
</evidence>
<keyword evidence="9" id="KW-1185">Reference proteome</keyword>
<comment type="caution">
    <text evidence="7">The sequence shown here is derived from an EMBL/GenBank/DDBJ whole genome shotgun (WGS) entry which is preliminary data.</text>
</comment>
<sequence>MKTTTTQLGQVKISRIIESSDPLLRPAEIFPDSDPDIIARNIDWLVPHFYDPETDKLVITIQSFLLETETHKILIDTCVGDCKQRVRSEFHEQQWNWLKGLESLGLGVEDIDIVLSTHMHVDHVGWNTRFNGKEWVPTFPNARYLFTAPEWDYWKENEGHPALVRSGDYIGDSVWPLFHAGQADLVDMDHEIVPGIRLVPLPGHTPGHVGVEIDDVSEPTLITADLFHHPLQCCYPHWNTRFCLDPLKSRATRLNAMAELAHKCTTVMPAHFPSPNAGKIEVVKHDDPDAARGHVYRYRFV</sequence>
<keyword evidence="2" id="KW-0479">Metal-binding</keyword>
<dbReference type="RefSeq" id="WP_119441941.1">
    <property type="nucleotide sequence ID" value="NZ_CP170494.1"/>
</dbReference>
<feature type="domain" description="Metallo-beta-lactamase" evidence="5">
    <location>
        <begin position="60"/>
        <end position="271"/>
    </location>
</feature>
<evidence type="ECO:0000256" key="3">
    <source>
        <dbReference type="ARBA" id="ARBA00022801"/>
    </source>
</evidence>
<evidence type="ECO:0000313" key="6">
    <source>
        <dbReference type="EMBL" id="RII83597.1"/>
    </source>
</evidence>
<dbReference type="CDD" id="cd16277">
    <property type="entry name" value="metallo-hydrolase-like_MBL-fold"/>
    <property type="match status" value="1"/>
</dbReference>
<evidence type="ECO:0000313" key="9">
    <source>
        <dbReference type="Proteomes" id="UP000266483"/>
    </source>
</evidence>
<dbReference type="EMBL" id="NQYH01000003">
    <property type="protein sequence ID" value="RIY41409.1"/>
    <property type="molecule type" value="Genomic_DNA"/>
</dbReference>
<comment type="similarity">
    <text evidence="1">Belongs to the metallo-beta-lactamase superfamily.</text>
</comment>
<dbReference type="InterPro" id="IPR036866">
    <property type="entry name" value="RibonucZ/Hydroxyglut_hydro"/>
</dbReference>
<accession>A0A3A1YVV0</accession>
<evidence type="ECO:0000313" key="8">
    <source>
        <dbReference type="Proteomes" id="UP000266206"/>
    </source>
</evidence>
<organism evidence="7 8">
    <name type="scientific">Neopusillimonas maritima</name>
    <dbReference type="NCBI Taxonomy" id="2026239"/>
    <lineage>
        <taxon>Bacteria</taxon>
        <taxon>Pseudomonadati</taxon>
        <taxon>Pseudomonadota</taxon>
        <taxon>Betaproteobacteria</taxon>
        <taxon>Burkholderiales</taxon>
        <taxon>Alcaligenaceae</taxon>
        <taxon>Neopusillimonas</taxon>
    </lineage>
</organism>
<dbReference type="GO" id="GO:0016787">
    <property type="term" value="F:hydrolase activity"/>
    <property type="evidence" value="ECO:0007669"/>
    <property type="project" value="UniProtKB-KW"/>
</dbReference>
<dbReference type="PANTHER" id="PTHR42978">
    <property type="entry name" value="QUORUM-QUENCHING LACTONASE YTNP-RELATED-RELATED"/>
    <property type="match status" value="1"/>
</dbReference>
<dbReference type="AlphaFoldDB" id="A0A3A1YVV0"/>
<evidence type="ECO:0000256" key="4">
    <source>
        <dbReference type="ARBA" id="ARBA00022833"/>
    </source>
</evidence>
<dbReference type="InterPro" id="IPR001279">
    <property type="entry name" value="Metallo-B-lactamas"/>
</dbReference>
<dbReference type="Pfam" id="PF00753">
    <property type="entry name" value="Lactamase_B"/>
    <property type="match status" value="1"/>
</dbReference>
<dbReference type="SUPFAM" id="SSF56281">
    <property type="entry name" value="Metallo-hydrolase/oxidoreductase"/>
    <property type="match status" value="1"/>
</dbReference>